<evidence type="ECO:0000256" key="2">
    <source>
        <dbReference type="ARBA" id="ARBA00022679"/>
    </source>
</evidence>
<dbReference type="RefSeq" id="WP_105512746.1">
    <property type="nucleotide sequence ID" value="NZ_PVEP01000001.1"/>
</dbReference>
<dbReference type="SUPFAM" id="SSF53335">
    <property type="entry name" value="S-adenosyl-L-methionine-dependent methyltransferases"/>
    <property type="match status" value="1"/>
</dbReference>
<dbReference type="PANTHER" id="PTHR22807">
    <property type="entry name" value="NOP2 YEAST -RELATED NOL1/NOP2/FMU SUN DOMAIN-CONTAINING"/>
    <property type="match status" value="1"/>
</dbReference>
<gene>
    <name evidence="7" type="ORF">LX70_00282</name>
</gene>
<evidence type="ECO:0000259" key="6">
    <source>
        <dbReference type="PROSITE" id="PS51686"/>
    </source>
</evidence>
<dbReference type="PANTHER" id="PTHR22807:SF53">
    <property type="entry name" value="RIBOSOMAL RNA SMALL SUBUNIT METHYLTRANSFERASE B-RELATED"/>
    <property type="match status" value="1"/>
</dbReference>
<keyword evidence="3 5" id="KW-0949">S-adenosyl-L-methionine</keyword>
<dbReference type="InterPro" id="IPR054728">
    <property type="entry name" value="RsmB-like_ferredoxin"/>
</dbReference>
<dbReference type="InterPro" id="IPR029063">
    <property type="entry name" value="SAM-dependent_MTases_sf"/>
</dbReference>
<proteinExistence type="inferred from homology"/>
<sequence length="389" mass="41138">MTPEARIAAAIPILDAVLGGQAAEQALTRWARGSRFAGSRDRAAVRDHVYDALRCRRSFAALGGAETGRGLMIGLLRAGGVAPESLFTGAGYGPEPLTAEEGALPPDLTTLPRGVRLDCPDWLLPDFDAALGDSADEVLARMRQRAPVCLRANARQGREAAARALAAEGIETILADGASFALEVVANAQKIKTSTAYSEGLVELQDLSPQCAVEALPLQDGMRVLDYCAGGGGKTLAMAARADLALTAHDAIPARMKDLPTRAARAGIAVTQADTGALAKMAPFDLVLTDVPCSGTGTWRRGPEAKWTLTPDRLADLLTLQADILDRAAAHVAPGGWLIYMTCSLLSPENRGQIDRFLARNHGFALRHERLFTPLEGGDGFYAAHLSRV</sequence>
<evidence type="ECO:0000256" key="1">
    <source>
        <dbReference type="ARBA" id="ARBA00022603"/>
    </source>
</evidence>
<evidence type="ECO:0000313" key="7">
    <source>
        <dbReference type="EMBL" id="PQV58470.1"/>
    </source>
</evidence>
<feature type="domain" description="SAM-dependent MTase RsmB/NOP-type" evidence="6">
    <location>
        <begin position="138"/>
        <end position="389"/>
    </location>
</feature>
<dbReference type="InterPro" id="IPR001678">
    <property type="entry name" value="MeTrfase_RsmB-F_NOP2_dom"/>
</dbReference>
<reference evidence="7 8" key="1">
    <citation type="submission" date="2018-02" db="EMBL/GenBank/DDBJ databases">
        <title>Genomic Encyclopedia of Archaeal and Bacterial Type Strains, Phase II (KMG-II): from individual species to whole genera.</title>
        <authorList>
            <person name="Goeker M."/>
        </authorList>
    </citation>
    <scope>NUCLEOTIDE SEQUENCE [LARGE SCALE GENOMIC DNA]</scope>
    <source>
        <strain evidence="7 8">DSM 18921</strain>
    </source>
</reference>
<accession>A0A2S8SCG4</accession>
<dbReference type="PRINTS" id="PR02008">
    <property type="entry name" value="RCMTFAMILY"/>
</dbReference>
<keyword evidence="4 5" id="KW-0694">RNA-binding</keyword>
<feature type="binding site" evidence="5">
    <location>
        <position position="274"/>
    </location>
    <ligand>
        <name>S-adenosyl-L-methionine</name>
        <dbReference type="ChEBI" id="CHEBI:59789"/>
    </ligand>
</feature>
<dbReference type="PROSITE" id="PS51686">
    <property type="entry name" value="SAM_MT_RSMB_NOP"/>
    <property type="match status" value="1"/>
</dbReference>
<evidence type="ECO:0000256" key="4">
    <source>
        <dbReference type="ARBA" id="ARBA00022884"/>
    </source>
</evidence>
<dbReference type="Proteomes" id="UP000238338">
    <property type="component" value="Unassembled WGS sequence"/>
</dbReference>
<name>A0A2S8SCG4_9RHOB</name>
<keyword evidence="8" id="KW-1185">Reference proteome</keyword>
<dbReference type="Pfam" id="PF01189">
    <property type="entry name" value="Methyltr_RsmB-F"/>
    <property type="match status" value="1"/>
</dbReference>
<dbReference type="InterPro" id="IPR049560">
    <property type="entry name" value="MeTrfase_RsmB-F_NOP2_cat"/>
</dbReference>
<dbReference type="AlphaFoldDB" id="A0A2S8SCG4"/>
<dbReference type="OrthoDB" id="9810297at2"/>
<feature type="active site" description="Nucleophile" evidence="5">
    <location>
        <position position="343"/>
    </location>
</feature>
<dbReference type="Gene3D" id="3.40.50.150">
    <property type="entry name" value="Vaccinia Virus protein VP39"/>
    <property type="match status" value="1"/>
</dbReference>
<protein>
    <submittedName>
        <fullName evidence="7">16S rRNA (Cytosine967-C5)-methyltransferase</fullName>
    </submittedName>
</protein>
<keyword evidence="1 5" id="KW-0489">Methyltransferase</keyword>
<evidence type="ECO:0000256" key="3">
    <source>
        <dbReference type="ARBA" id="ARBA00022691"/>
    </source>
</evidence>
<dbReference type="GO" id="GO:0003723">
    <property type="term" value="F:RNA binding"/>
    <property type="evidence" value="ECO:0007669"/>
    <property type="project" value="UniProtKB-UniRule"/>
</dbReference>
<dbReference type="CDD" id="cd02440">
    <property type="entry name" value="AdoMet_MTases"/>
    <property type="match status" value="1"/>
</dbReference>
<comment type="caution">
    <text evidence="5">Lacks conserved residue(s) required for the propagation of feature annotation.</text>
</comment>
<keyword evidence="2 5" id="KW-0808">Transferase</keyword>
<comment type="similarity">
    <text evidence="5">Belongs to the class I-like SAM-binding methyltransferase superfamily. RsmB/NOP family.</text>
</comment>
<dbReference type="Pfam" id="PF22458">
    <property type="entry name" value="RsmF-B_ferredox"/>
    <property type="match status" value="1"/>
</dbReference>
<dbReference type="EMBL" id="PVEP01000001">
    <property type="protein sequence ID" value="PQV58470.1"/>
    <property type="molecule type" value="Genomic_DNA"/>
</dbReference>
<organism evidence="7 8">
    <name type="scientific">Albidovulum denitrificans</name>
    <dbReference type="NCBI Taxonomy" id="404881"/>
    <lineage>
        <taxon>Bacteria</taxon>
        <taxon>Pseudomonadati</taxon>
        <taxon>Pseudomonadota</taxon>
        <taxon>Alphaproteobacteria</taxon>
        <taxon>Rhodobacterales</taxon>
        <taxon>Paracoccaceae</taxon>
        <taxon>Albidovulum</taxon>
    </lineage>
</organism>
<evidence type="ECO:0000256" key="5">
    <source>
        <dbReference type="PROSITE-ProRule" id="PRU01023"/>
    </source>
</evidence>
<dbReference type="GO" id="GO:0001510">
    <property type="term" value="P:RNA methylation"/>
    <property type="evidence" value="ECO:0007669"/>
    <property type="project" value="InterPro"/>
</dbReference>
<evidence type="ECO:0000313" key="8">
    <source>
        <dbReference type="Proteomes" id="UP000238338"/>
    </source>
</evidence>
<dbReference type="InterPro" id="IPR023267">
    <property type="entry name" value="RCMT"/>
</dbReference>
<feature type="binding site" evidence="5">
    <location>
        <position position="290"/>
    </location>
    <ligand>
        <name>S-adenosyl-L-methionine</name>
        <dbReference type="ChEBI" id="CHEBI:59789"/>
    </ligand>
</feature>
<feature type="binding site" evidence="5">
    <location>
        <position position="250"/>
    </location>
    <ligand>
        <name>S-adenosyl-L-methionine</name>
        <dbReference type="ChEBI" id="CHEBI:59789"/>
    </ligand>
</feature>
<dbReference type="GO" id="GO:0008173">
    <property type="term" value="F:RNA methyltransferase activity"/>
    <property type="evidence" value="ECO:0007669"/>
    <property type="project" value="InterPro"/>
</dbReference>
<comment type="caution">
    <text evidence="7">The sequence shown here is derived from an EMBL/GenBank/DDBJ whole genome shotgun (WGS) entry which is preliminary data.</text>
</comment>